<proteinExistence type="evidence at transcript level"/>
<name>C7TNS7_ANGCA</name>
<dbReference type="GO" id="GO:0007094">
    <property type="term" value="P:mitotic spindle assembly checkpoint signaling"/>
    <property type="evidence" value="ECO:0007669"/>
    <property type="project" value="TreeGrafter"/>
</dbReference>
<dbReference type="PROSITE" id="PS00108">
    <property type="entry name" value="PROTEIN_KINASE_ST"/>
    <property type="match status" value="1"/>
</dbReference>
<feature type="compositionally biased region" description="Basic residues" evidence="8">
    <location>
        <begin position="42"/>
        <end position="52"/>
    </location>
</feature>
<reference evidence="10" key="1">
    <citation type="submission" date="2008-08" db="EMBL/GenBank/DDBJ databases">
        <authorList>
            <person name="Zhan X.M."/>
        </authorList>
    </citation>
    <scope>NUCLEOTIDE SEQUENCE</scope>
</reference>
<keyword evidence="4" id="KW-0418">Kinase</keyword>
<dbReference type="InterPro" id="IPR008271">
    <property type="entry name" value="Ser/Thr_kinase_AS"/>
</dbReference>
<evidence type="ECO:0000256" key="6">
    <source>
        <dbReference type="PROSITE-ProRule" id="PRU10141"/>
    </source>
</evidence>
<dbReference type="SUPFAM" id="SSF56112">
    <property type="entry name" value="Protein kinase-like (PK-like)"/>
    <property type="match status" value="1"/>
</dbReference>
<dbReference type="GO" id="GO:0004712">
    <property type="term" value="F:protein serine/threonine/tyrosine kinase activity"/>
    <property type="evidence" value="ECO:0007669"/>
    <property type="project" value="TreeGrafter"/>
</dbReference>
<evidence type="ECO:0000256" key="2">
    <source>
        <dbReference type="ARBA" id="ARBA00022679"/>
    </source>
</evidence>
<evidence type="ECO:0000313" key="10">
    <source>
        <dbReference type="EMBL" id="CAR63670.1"/>
    </source>
</evidence>
<feature type="domain" description="Protein kinase" evidence="9">
    <location>
        <begin position="88"/>
        <end position="343"/>
    </location>
</feature>
<dbReference type="PANTHER" id="PTHR22974">
    <property type="entry name" value="MIXED LINEAGE PROTEIN KINASE"/>
    <property type="match status" value="1"/>
</dbReference>
<evidence type="ECO:0000256" key="3">
    <source>
        <dbReference type="ARBA" id="ARBA00022741"/>
    </source>
</evidence>
<keyword evidence="3 6" id="KW-0547">Nucleotide-binding</keyword>
<dbReference type="GO" id="GO:0005634">
    <property type="term" value="C:nucleus"/>
    <property type="evidence" value="ECO:0007669"/>
    <property type="project" value="TreeGrafter"/>
</dbReference>
<keyword evidence="5 6" id="KW-0067">ATP-binding</keyword>
<dbReference type="InterPro" id="IPR000719">
    <property type="entry name" value="Prot_kinase_dom"/>
</dbReference>
<sequence>MERSRQVIMRILNRNENNPDSHSKKTEKKKSSRSPKPEVKEKKKRKRHVRKSRLRENSIELYQSAVKPVSPFNKNVIGEIITIEGVKYRRTRKLGSGGSSSVYEIQREDDGVAYALKESTRPQNWEIYRGEAQRLQALRKAPHIINLIAHDFISNEQILRMVLELGETDLEHELKAHGGKFDDDTIRTFALEIAKGIKEMHDVSIIHLDIKLANVMFVNGALKIVDLGLSATIPHGADFVIRNFMFGSNRPPEQIVPRSDGTYKLTKKVDVWGLGSVVYQMRYGKKPFADCSENPMIAVLDPNVRLQHEIGADPAMTEFLEMCTVRDVQNRATIDQLLAHRYLAQAFPLTPGSDVIALSPNGMKSESSARATLFKETHLKDPKEPNFNFTTGHSHTTN</sequence>
<evidence type="ECO:0000259" key="9">
    <source>
        <dbReference type="PROSITE" id="PS50011"/>
    </source>
</evidence>
<evidence type="ECO:0000256" key="7">
    <source>
        <dbReference type="RuleBase" id="RU000304"/>
    </source>
</evidence>
<dbReference type="GO" id="GO:0004674">
    <property type="term" value="F:protein serine/threonine kinase activity"/>
    <property type="evidence" value="ECO:0007669"/>
    <property type="project" value="UniProtKB-KW"/>
</dbReference>
<evidence type="ECO:0000256" key="5">
    <source>
        <dbReference type="ARBA" id="ARBA00022840"/>
    </source>
</evidence>
<keyword evidence="2" id="KW-0808">Transferase</keyword>
<dbReference type="EMBL" id="FM207809">
    <property type="protein sequence ID" value="CAR63670.1"/>
    <property type="molecule type" value="mRNA"/>
</dbReference>
<dbReference type="GO" id="GO:0005524">
    <property type="term" value="F:ATP binding"/>
    <property type="evidence" value="ECO:0007669"/>
    <property type="project" value="UniProtKB-UniRule"/>
</dbReference>
<reference evidence="10" key="2">
    <citation type="journal article" date="2009" name="BMC Mol. Biol.">
        <title>Preliminary molecular characterization of the human pathogen Angiostrongylus cantonensis.</title>
        <authorList>
            <person name="He H."/>
            <person name="Cheng M."/>
            <person name="Yang X."/>
            <person name="Meng J."/>
            <person name="He A."/>
            <person name="Zheng X."/>
            <person name="Li Z."/>
            <person name="Guo P."/>
            <person name="Pan Z."/>
            <person name="Zhan X."/>
        </authorList>
    </citation>
    <scope>NUCLEOTIDE SEQUENCE</scope>
</reference>
<dbReference type="GO" id="GO:0034501">
    <property type="term" value="P:protein localization to kinetochore"/>
    <property type="evidence" value="ECO:0007669"/>
    <property type="project" value="TreeGrafter"/>
</dbReference>
<feature type="binding site" evidence="6">
    <location>
        <position position="117"/>
    </location>
    <ligand>
        <name>ATP</name>
        <dbReference type="ChEBI" id="CHEBI:30616"/>
    </ligand>
</feature>
<keyword evidence="1 7" id="KW-0723">Serine/threonine-protein kinase</keyword>
<evidence type="ECO:0000256" key="1">
    <source>
        <dbReference type="ARBA" id="ARBA00022527"/>
    </source>
</evidence>
<dbReference type="InterPro" id="IPR017441">
    <property type="entry name" value="Protein_kinase_ATP_BS"/>
</dbReference>
<accession>C7TNS7</accession>
<dbReference type="GO" id="GO:0000776">
    <property type="term" value="C:kinetochore"/>
    <property type="evidence" value="ECO:0007669"/>
    <property type="project" value="TreeGrafter"/>
</dbReference>
<dbReference type="PROSITE" id="PS50011">
    <property type="entry name" value="PROTEIN_KINASE_DOM"/>
    <property type="match status" value="1"/>
</dbReference>
<protein>
    <recommendedName>
        <fullName evidence="9">Protein kinase domain-containing protein</fullName>
    </recommendedName>
</protein>
<dbReference type="PROSITE" id="PS00107">
    <property type="entry name" value="PROTEIN_KINASE_ATP"/>
    <property type="match status" value="1"/>
</dbReference>
<dbReference type="GO" id="GO:0007059">
    <property type="term" value="P:chromosome segregation"/>
    <property type="evidence" value="ECO:0007669"/>
    <property type="project" value="TreeGrafter"/>
</dbReference>
<dbReference type="Pfam" id="PF00069">
    <property type="entry name" value="Pkinase"/>
    <property type="match status" value="1"/>
</dbReference>
<dbReference type="InterPro" id="IPR011009">
    <property type="entry name" value="Kinase-like_dom_sf"/>
</dbReference>
<dbReference type="PANTHER" id="PTHR22974:SF21">
    <property type="entry name" value="DUAL SPECIFICITY PROTEIN KINASE TTK"/>
    <property type="match status" value="1"/>
</dbReference>
<dbReference type="AlphaFoldDB" id="C7TNS7"/>
<feature type="region of interest" description="Disordered" evidence="8">
    <location>
        <begin position="11"/>
        <end position="52"/>
    </location>
</feature>
<evidence type="ECO:0000256" key="4">
    <source>
        <dbReference type="ARBA" id="ARBA00022777"/>
    </source>
</evidence>
<dbReference type="Gene3D" id="1.10.510.10">
    <property type="entry name" value="Transferase(Phosphotransferase) domain 1"/>
    <property type="match status" value="1"/>
</dbReference>
<dbReference type="Gene3D" id="3.30.200.20">
    <property type="entry name" value="Phosphorylase Kinase, domain 1"/>
    <property type="match status" value="1"/>
</dbReference>
<comment type="similarity">
    <text evidence="7">Belongs to the protein kinase superfamily.</text>
</comment>
<organism evidence="10">
    <name type="scientific">Angiostrongylus cantonensis</name>
    <name type="common">Rat lungworm</name>
    <dbReference type="NCBI Taxonomy" id="6313"/>
    <lineage>
        <taxon>Eukaryota</taxon>
        <taxon>Metazoa</taxon>
        <taxon>Ecdysozoa</taxon>
        <taxon>Nematoda</taxon>
        <taxon>Chromadorea</taxon>
        <taxon>Rhabditida</taxon>
        <taxon>Rhabditina</taxon>
        <taxon>Rhabditomorpha</taxon>
        <taxon>Strongyloidea</taxon>
        <taxon>Metastrongylidae</taxon>
        <taxon>Angiostrongylus</taxon>
    </lineage>
</organism>
<dbReference type="GO" id="GO:0033316">
    <property type="term" value="P:meiotic spindle assembly checkpoint signaling"/>
    <property type="evidence" value="ECO:0007669"/>
    <property type="project" value="TreeGrafter"/>
</dbReference>
<dbReference type="SMART" id="SM00220">
    <property type="entry name" value="S_TKc"/>
    <property type="match status" value="1"/>
</dbReference>
<evidence type="ECO:0000256" key="8">
    <source>
        <dbReference type="SAM" id="MobiDB-lite"/>
    </source>
</evidence>